<dbReference type="EMBL" id="CP036275">
    <property type="protein sequence ID" value="QDU38950.1"/>
    <property type="molecule type" value="Genomic_DNA"/>
</dbReference>
<evidence type="ECO:0000313" key="1">
    <source>
        <dbReference type="EMBL" id="QDU38950.1"/>
    </source>
</evidence>
<sequence length="78" mass="8875">MNILEEPAGIDRALRCGVRPMVSSRYQIMAWLSGKWSQVGRTDESRPNAVAIAERAFERTRVPLELRNIDGETVARYL</sequence>
<accession>A0A517Z8Y5</accession>
<name>A0A517Z8Y5_9PLAN</name>
<proteinExistence type="predicted"/>
<dbReference type="Proteomes" id="UP000320496">
    <property type="component" value="Chromosome"/>
</dbReference>
<gene>
    <name evidence="1" type="ORF">Mal4_32820</name>
</gene>
<dbReference type="KEGG" id="mri:Mal4_32820"/>
<reference evidence="1 2" key="1">
    <citation type="submission" date="2019-02" db="EMBL/GenBank/DDBJ databases">
        <title>Deep-cultivation of Planctomycetes and their phenomic and genomic characterization uncovers novel biology.</title>
        <authorList>
            <person name="Wiegand S."/>
            <person name="Jogler M."/>
            <person name="Boedeker C."/>
            <person name="Pinto D."/>
            <person name="Vollmers J."/>
            <person name="Rivas-Marin E."/>
            <person name="Kohn T."/>
            <person name="Peeters S.H."/>
            <person name="Heuer A."/>
            <person name="Rast P."/>
            <person name="Oberbeckmann S."/>
            <person name="Bunk B."/>
            <person name="Jeske O."/>
            <person name="Meyerdierks A."/>
            <person name="Storesund J.E."/>
            <person name="Kallscheuer N."/>
            <person name="Luecker S."/>
            <person name="Lage O.M."/>
            <person name="Pohl T."/>
            <person name="Merkel B.J."/>
            <person name="Hornburger P."/>
            <person name="Mueller R.-W."/>
            <person name="Bruemmer F."/>
            <person name="Labrenz M."/>
            <person name="Spormann A.M."/>
            <person name="Op den Camp H."/>
            <person name="Overmann J."/>
            <person name="Amann R."/>
            <person name="Jetten M.S.M."/>
            <person name="Mascher T."/>
            <person name="Medema M.H."/>
            <person name="Devos D.P."/>
            <person name="Kaster A.-K."/>
            <person name="Ovreas L."/>
            <person name="Rohde M."/>
            <person name="Galperin M.Y."/>
            <person name="Jogler C."/>
        </authorList>
    </citation>
    <scope>NUCLEOTIDE SEQUENCE [LARGE SCALE GENOMIC DNA]</scope>
    <source>
        <strain evidence="1 2">Mal4</strain>
    </source>
</reference>
<protein>
    <submittedName>
        <fullName evidence="1">Uncharacterized protein</fullName>
    </submittedName>
</protein>
<evidence type="ECO:0000313" key="2">
    <source>
        <dbReference type="Proteomes" id="UP000320496"/>
    </source>
</evidence>
<organism evidence="1 2">
    <name type="scientific">Maioricimonas rarisocia</name>
    <dbReference type="NCBI Taxonomy" id="2528026"/>
    <lineage>
        <taxon>Bacteria</taxon>
        <taxon>Pseudomonadati</taxon>
        <taxon>Planctomycetota</taxon>
        <taxon>Planctomycetia</taxon>
        <taxon>Planctomycetales</taxon>
        <taxon>Planctomycetaceae</taxon>
        <taxon>Maioricimonas</taxon>
    </lineage>
</organism>
<dbReference type="AlphaFoldDB" id="A0A517Z8Y5"/>
<keyword evidence="2" id="KW-1185">Reference proteome</keyword>